<dbReference type="SUPFAM" id="SSF57701">
    <property type="entry name" value="Zn2/Cys6 DNA-binding domain"/>
    <property type="match status" value="1"/>
</dbReference>
<dbReference type="GO" id="GO:0000981">
    <property type="term" value="F:DNA-binding transcription factor activity, RNA polymerase II-specific"/>
    <property type="evidence" value="ECO:0007669"/>
    <property type="project" value="InterPro"/>
</dbReference>
<dbReference type="Proteomes" id="UP000701341">
    <property type="component" value="Unassembled WGS sequence"/>
</dbReference>
<dbReference type="EMBL" id="JAAOZQ010000052">
    <property type="protein sequence ID" value="KAF7522482.1"/>
    <property type="molecule type" value="Genomic_DNA"/>
</dbReference>
<evidence type="ECO:0000256" key="4">
    <source>
        <dbReference type="ARBA" id="ARBA00023242"/>
    </source>
</evidence>
<keyword evidence="3" id="KW-0804">Transcription</keyword>
<dbReference type="CDD" id="cd00067">
    <property type="entry name" value="GAL4"/>
    <property type="match status" value="1"/>
</dbReference>
<dbReference type="GO" id="GO:0003677">
    <property type="term" value="F:DNA binding"/>
    <property type="evidence" value="ECO:0007669"/>
    <property type="project" value="UniProtKB-KW"/>
</dbReference>
<dbReference type="GO" id="GO:0008270">
    <property type="term" value="F:zinc ion binding"/>
    <property type="evidence" value="ECO:0007669"/>
    <property type="project" value="InterPro"/>
</dbReference>
<sequence>MYASRACDSCRRRKVKCNSKQPCANCRISNLICEFQGLRRQRGPKVAKRPVTCNSDAASPSESCTSANAACPAPEPCEPGLATMSPVEEATPMAAFNLPQPHPSLTVDTPPSGGGGCHYSSLDEDYDGVEIHKRLTACLQDLLPQRSAVDIGQECLDLFMQYMFPNTPIIHEPTMRANISLLLPENHTLFPNQPAASPKRLDQLSCYRAFTAITALSAHVVAALPASFVPHQDTIATTFLETSRRMLRLYLVDDVDHPDSSSLMIRFWHAAAVQNTTGKASIAWHIHGEATMLALRLRLYDEAVVCMNPPIESKLLRANFWLLYLADQSAIALDTRISLLREPMFSGGLSLLERDDKDVPLLDMNKKINQGAFESQISTGFHLKQRVWSSAAAVLANIPTYSSRKKNVFDTQQGDQERAELELHLTESYIRFSAVLDDLPASLRYPDDIGGSDKEVALYQKTSFWTLRSNIMTTYYCVKLVILQSCLQHNVPEVLGLNNSSLAGEIKKVEITQDFLHELQIVPYMCFKAQGEAAVERIRRVGSILLELSQNAENDTIRQRAQSQFSKLLHMLAILDSKASDELGEAEIPGGHPTYRQDS</sequence>
<accession>A0A9P5KXD6</accession>
<keyword evidence="4" id="KW-0539">Nucleus</keyword>
<organism evidence="6 7">
    <name type="scientific">Penicillium crustosum</name>
    <name type="common">Blue mold fungus</name>
    <dbReference type="NCBI Taxonomy" id="36656"/>
    <lineage>
        <taxon>Eukaryota</taxon>
        <taxon>Fungi</taxon>
        <taxon>Dikarya</taxon>
        <taxon>Ascomycota</taxon>
        <taxon>Pezizomycotina</taxon>
        <taxon>Eurotiomycetes</taxon>
        <taxon>Eurotiomycetidae</taxon>
        <taxon>Eurotiales</taxon>
        <taxon>Aspergillaceae</taxon>
        <taxon>Penicillium</taxon>
    </lineage>
</organism>
<dbReference type="AlphaFoldDB" id="A0A9P5KXD6"/>
<keyword evidence="7" id="KW-1185">Reference proteome</keyword>
<dbReference type="InterPro" id="IPR001138">
    <property type="entry name" value="Zn2Cys6_DnaBD"/>
</dbReference>
<proteinExistence type="predicted"/>
<evidence type="ECO:0000313" key="6">
    <source>
        <dbReference type="EMBL" id="KAF7522482.1"/>
    </source>
</evidence>
<dbReference type="InterPro" id="IPR036864">
    <property type="entry name" value="Zn2-C6_fun-type_DNA-bd_sf"/>
</dbReference>
<dbReference type="SMART" id="SM00066">
    <property type="entry name" value="GAL4"/>
    <property type="match status" value="1"/>
</dbReference>
<reference evidence="6" key="1">
    <citation type="submission" date="2020-02" db="EMBL/GenBank/DDBJ databases">
        <authorList>
            <person name="Lichtner F.J."/>
        </authorList>
    </citation>
    <scope>NUCLEOTIDE SEQUENCE</scope>
    <source>
        <strain evidence="6">G10</strain>
    </source>
</reference>
<feature type="domain" description="Zn(2)-C6 fungal-type" evidence="5">
    <location>
        <begin position="6"/>
        <end position="35"/>
    </location>
</feature>
<protein>
    <recommendedName>
        <fullName evidence="5">Zn(2)-C6 fungal-type domain-containing protein</fullName>
    </recommendedName>
</protein>
<dbReference type="CDD" id="cd12148">
    <property type="entry name" value="fungal_TF_MHR"/>
    <property type="match status" value="1"/>
</dbReference>
<evidence type="ECO:0000259" key="5">
    <source>
        <dbReference type="PROSITE" id="PS50048"/>
    </source>
</evidence>
<dbReference type="PANTHER" id="PTHR46910">
    <property type="entry name" value="TRANSCRIPTION FACTOR PDR1"/>
    <property type="match status" value="1"/>
</dbReference>
<dbReference type="Gene3D" id="4.10.240.10">
    <property type="entry name" value="Zn(2)-C6 fungal-type DNA-binding domain"/>
    <property type="match status" value="1"/>
</dbReference>
<comment type="caution">
    <text evidence="6">The sequence shown here is derived from an EMBL/GenBank/DDBJ whole genome shotgun (WGS) entry which is preliminary data.</text>
</comment>
<name>A0A9P5KXD6_PENCR</name>
<evidence type="ECO:0000256" key="1">
    <source>
        <dbReference type="ARBA" id="ARBA00023015"/>
    </source>
</evidence>
<dbReference type="PROSITE" id="PS00463">
    <property type="entry name" value="ZN2_CY6_FUNGAL_1"/>
    <property type="match status" value="1"/>
</dbReference>
<evidence type="ECO:0000313" key="7">
    <source>
        <dbReference type="Proteomes" id="UP000701341"/>
    </source>
</evidence>
<dbReference type="PROSITE" id="PS50048">
    <property type="entry name" value="ZN2_CY6_FUNGAL_2"/>
    <property type="match status" value="1"/>
</dbReference>
<keyword evidence="2" id="KW-0238">DNA-binding</keyword>
<evidence type="ECO:0000256" key="3">
    <source>
        <dbReference type="ARBA" id="ARBA00023163"/>
    </source>
</evidence>
<evidence type="ECO:0000256" key="2">
    <source>
        <dbReference type="ARBA" id="ARBA00023125"/>
    </source>
</evidence>
<dbReference type="Pfam" id="PF00172">
    <property type="entry name" value="Zn_clus"/>
    <property type="match status" value="1"/>
</dbReference>
<dbReference type="InterPro" id="IPR050987">
    <property type="entry name" value="AtrR-like"/>
</dbReference>
<keyword evidence="1" id="KW-0805">Transcription regulation</keyword>
<gene>
    <name evidence="6" type="ORF">PCG10_007397</name>
</gene>
<dbReference type="PANTHER" id="PTHR46910:SF1">
    <property type="entry name" value="MISCELLANEOUS ZN(II)2CYS6 TRANSCRIPTION FACTOR (EUROFUNG)-RELATED"/>
    <property type="match status" value="1"/>
</dbReference>